<proteinExistence type="predicted"/>
<evidence type="ECO:0000313" key="3">
    <source>
        <dbReference type="EMBL" id="MBC8572811.1"/>
    </source>
</evidence>
<evidence type="ECO:0000313" key="4">
    <source>
        <dbReference type="Proteomes" id="UP000657421"/>
    </source>
</evidence>
<reference evidence="3 4" key="1">
    <citation type="submission" date="2020-08" db="EMBL/GenBank/DDBJ databases">
        <title>Genome public.</title>
        <authorList>
            <person name="Liu C."/>
            <person name="Sun Q."/>
        </authorList>
    </citation>
    <scope>NUCLEOTIDE SEQUENCE [LARGE SCALE GENOMIC DNA]</scope>
    <source>
        <strain evidence="3 4">NSJ-46</strain>
    </source>
</reference>
<comment type="caution">
    <text evidence="3">The sequence shown here is derived from an EMBL/GenBank/DDBJ whole genome shotgun (WGS) entry which is preliminary data.</text>
</comment>
<feature type="domain" description="DUF2357" evidence="2">
    <location>
        <begin position="63"/>
        <end position="177"/>
    </location>
</feature>
<accession>A0ABR7N8V8</accession>
<evidence type="ECO:0000259" key="2">
    <source>
        <dbReference type="Pfam" id="PF09823"/>
    </source>
</evidence>
<feature type="compositionally biased region" description="Basic and acidic residues" evidence="1">
    <location>
        <begin position="511"/>
        <end position="599"/>
    </location>
</feature>
<feature type="compositionally biased region" description="Basic and acidic residues" evidence="1">
    <location>
        <begin position="462"/>
        <end position="484"/>
    </location>
</feature>
<dbReference type="InterPro" id="IPR018633">
    <property type="entry name" value="DUF2357"/>
</dbReference>
<dbReference type="RefSeq" id="WP_249307840.1">
    <property type="nucleotide sequence ID" value="NZ_JACRSZ010000006.1"/>
</dbReference>
<feature type="region of interest" description="Disordered" evidence="1">
    <location>
        <begin position="511"/>
        <end position="627"/>
    </location>
</feature>
<feature type="compositionally biased region" description="Basic and acidic residues" evidence="1">
    <location>
        <begin position="609"/>
        <end position="627"/>
    </location>
</feature>
<dbReference type="Proteomes" id="UP000657421">
    <property type="component" value="Unassembled WGS sequence"/>
</dbReference>
<dbReference type="EMBL" id="JACRSZ010000006">
    <property type="protein sequence ID" value="MBC8572811.1"/>
    <property type="molecule type" value="Genomic_DNA"/>
</dbReference>
<keyword evidence="4" id="KW-1185">Reference proteome</keyword>
<organism evidence="3 4">
    <name type="scientific">Jingyaoa shaoxingensis</name>
    <dbReference type="NCBI Taxonomy" id="2763671"/>
    <lineage>
        <taxon>Bacteria</taxon>
        <taxon>Bacillati</taxon>
        <taxon>Bacillota</taxon>
        <taxon>Clostridia</taxon>
        <taxon>Lachnospirales</taxon>
        <taxon>Lachnospiraceae</taxon>
        <taxon>Jingyaoa</taxon>
    </lineage>
</organism>
<protein>
    <recommendedName>
        <fullName evidence="2">DUF2357 domain-containing protein</fullName>
    </recommendedName>
</protein>
<dbReference type="Pfam" id="PF09823">
    <property type="entry name" value="DUF2357"/>
    <property type="match status" value="1"/>
</dbReference>
<evidence type="ECO:0000256" key="1">
    <source>
        <dbReference type="SAM" id="MobiDB-lite"/>
    </source>
</evidence>
<dbReference type="Gene3D" id="1.20.5.1160">
    <property type="entry name" value="Vasodilator-stimulated phosphoprotein"/>
    <property type="match status" value="1"/>
</dbReference>
<name>A0ABR7N8V8_9FIRM</name>
<feature type="region of interest" description="Disordered" evidence="1">
    <location>
        <begin position="462"/>
        <end position="486"/>
    </location>
</feature>
<sequence>METTINDLYLKYTDGVGQALEEDRYFQYLYEMVQAGDNTLQQKNRILHKVVDERWLGVVEDSLDSIFNIIDKPRRFVTTSEEVVPVALAKKITADSVRHLSMNTQFIASDENGDIQPTRILNVTTEESYDLYENRFVYHLIQRLFTFVDKRTDVIFWSTGDEICNTMSMESKVDDAYEEISYKIEMTIKNRQSFAENDSDNMDVFKRIDRVRRMARTLRSSSFCELMAGCSMVRSPIQRTNLMMKDPDYRKCYQLWQFIESYDEAGYTIEERDTALEFDEEYLIQMYTNLITNYTVFKSLLESDPRKMHEIAELKREPVKPKFIKEIKEEIVDDYNIPDVEVRKVIIEEVTQAQLDAEAKLEEETARREELEQTISDLNWQMDSLNQQMQYLEDMRAQMEEEMEQLQSQFESEQSARITAEETIEKTKTEAESAMAAARLEAEKLVDTARSEAKEIADAAQKEVTELTEKKKQAEDRLREEKKQSAKQLEALEWDLKAEREARIRIEKAAEEEKKAAEKKLAEVQKNADRKLTETRRTADQKLAETKKAADQKLSEARKAARQKQAEADKAAEERIAAIREEAESRCQKAEKEKEKALAKAEANSLSHYIRDVLQERKEKKNAKEDK</sequence>
<gene>
    <name evidence="3" type="ORF">H8716_06925</name>
</gene>